<evidence type="ECO:0000256" key="1">
    <source>
        <dbReference type="SAM" id="Coils"/>
    </source>
</evidence>
<accession>A0AA38LH86</accession>
<dbReference type="AlphaFoldDB" id="A0AA38LH86"/>
<feature type="compositionally biased region" description="Polar residues" evidence="2">
    <location>
        <begin position="579"/>
        <end position="590"/>
    </location>
</feature>
<evidence type="ECO:0000313" key="4">
    <source>
        <dbReference type="EMBL" id="KAH9324753.1"/>
    </source>
</evidence>
<feature type="domain" description="DUF7746" evidence="3">
    <location>
        <begin position="157"/>
        <end position="224"/>
    </location>
</feature>
<comment type="caution">
    <text evidence="4">The sequence shown here is derived from an EMBL/GenBank/DDBJ whole genome shotgun (WGS) entry which is preliminary data.</text>
</comment>
<proteinExistence type="predicted"/>
<dbReference type="EMBL" id="JAHRHJ020000002">
    <property type="protein sequence ID" value="KAH9324753.1"/>
    <property type="molecule type" value="Genomic_DNA"/>
</dbReference>
<name>A0AA38LH86_TAXCH</name>
<gene>
    <name evidence="4" type="ORF">KI387_004931</name>
</gene>
<sequence length="722" mass="81940">QLTSTLQQVPDQVSNNLQAHIQQSVHVVSEGFEKKVIDSIQIVNEKVNTLCFSVSEIEQHFPALTTAVNKIESSQSDKSIISSNSQGSPDWSKAITWAQVASMKSPLSQLKKDDKKIGMARLTEEAVESFMDTGESSTPPMQGTIRTLNFQPNFYKIECKSPNEIMEMVHGMIGWANTQVLQFGKHDKDIAGIIANGFVGILKEWWDVVPPRMQDQIINGQGEEGTQRVGGGTVSLTAAIIAEFIGTVEDEKRLCTLEFLRAQLCDMSKVKEYQYYMQKLLYNSGTPFNSTMKLRYVESFPSYFSTEYKKAMHNYSDADLTFGRINHIITETNQHLCIEKKARKEALKAEKILGVKFCSTQIENQFGCPAPNPTRYKKYKKHSSLFKKYVKCIDCASKPFKPRRKFFRKKKYFPKSKKIECFICKGNHYSRDCPKKGHKASTKAKVSFVQEHYVDDDTYVLISDTESCESDVEFFELIVASNQVSASSSEDEFSDSDQGYDSLPSLHCNMIRISYEHPFIAPSSIVLKQKLDTLQQELTRCPPHMVNRHYSLQAHIYELKNQLDVRIQQENREDIHLASQRSSTPTTSFAPYQFSLPTGRGRGRFSRAPGSPSYGRGRGTGPRSFPFLFPEETIVQDEVPFEAPSPSVPVSNSVPAVGTPEQKWWRQARISLLKRAIQKATEEFQSLLQEEESANSADTEQDVDRLIMEKAYDQYDVEHQAD</sequence>
<keyword evidence="1" id="KW-0175">Coiled coil</keyword>
<dbReference type="Pfam" id="PF24925">
    <property type="entry name" value="DUF7746"/>
    <property type="match status" value="1"/>
</dbReference>
<reference evidence="4 5" key="1">
    <citation type="journal article" date="2021" name="Nat. Plants">
        <title>The Taxus genome provides insights into paclitaxel biosynthesis.</title>
        <authorList>
            <person name="Xiong X."/>
            <person name="Gou J."/>
            <person name="Liao Q."/>
            <person name="Li Y."/>
            <person name="Zhou Q."/>
            <person name="Bi G."/>
            <person name="Li C."/>
            <person name="Du R."/>
            <person name="Wang X."/>
            <person name="Sun T."/>
            <person name="Guo L."/>
            <person name="Liang H."/>
            <person name="Lu P."/>
            <person name="Wu Y."/>
            <person name="Zhang Z."/>
            <person name="Ro D.K."/>
            <person name="Shang Y."/>
            <person name="Huang S."/>
            <person name="Yan J."/>
        </authorList>
    </citation>
    <scope>NUCLEOTIDE SEQUENCE [LARGE SCALE GENOMIC DNA]</scope>
    <source>
        <strain evidence="4">Ta-2019</strain>
    </source>
</reference>
<organism evidence="4 5">
    <name type="scientific">Taxus chinensis</name>
    <name type="common">Chinese yew</name>
    <name type="synonym">Taxus wallichiana var. chinensis</name>
    <dbReference type="NCBI Taxonomy" id="29808"/>
    <lineage>
        <taxon>Eukaryota</taxon>
        <taxon>Viridiplantae</taxon>
        <taxon>Streptophyta</taxon>
        <taxon>Embryophyta</taxon>
        <taxon>Tracheophyta</taxon>
        <taxon>Spermatophyta</taxon>
        <taxon>Pinopsida</taxon>
        <taxon>Pinidae</taxon>
        <taxon>Conifers II</taxon>
        <taxon>Cupressales</taxon>
        <taxon>Taxaceae</taxon>
        <taxon>Taxus</taxon>
    </lineage>
</organism>
<protein>
    <recommendedName>
        <fullName evidence="3">DUF7746 domain-containing protein</fullName>
    </recommendedName>
</protein>
<dbReference type="Proteomes" id="UP000824469">
    <property type="component" value="Unassembled WGS sequence"/>
</dbReference>
<feature type="coiled-coil region" evidence="1">
    <location>
        <begin position="670"/>
        <end position="697"/>
    </location>
</feature>
<evidence type="ECO:0000256" key="2">
    <source>
        <dbReference type="SAM" id="MobiDB-lite"/>
    </source>
</evidence>
<feature type="non-terminal residue" evidence="4">
    <location>
        <position position="1"/>
    </location>
</feature>
<evidence type="ECO:0000259" key="3">
    <source>
        <dbReference type="Pfam" id="PF24925"/>
    </source>
</evidence>
<feature type="non-terminal residue" evidence="4">
    <location>
        <position position="722"/>
    </location>
</feature>
<dbReference type="InterPro" id="IPR056648">
    <property type="entry name" value="DUF7746"/>
</dbReference>
<feature type="region of interest" description="Disordered" evidence="2">
    <location>
        <begin position="578"/>
        <end position="626"/>
    </location>
</feature>
<keyword evidence="5" id="KW-1185">Reference proteome</keyword>
<evidence type="ECO:0000313" key="5">
    <source>
        <dbReference type="Proteomes" id="UP000824469"/>
    </source>
</evidence>